<sequence length="560" mass="60794">MSTGSQVLRPYVLRQWRALAGAGAGAAVLALAELAKPWPIALIVDHVIGDRQPPFTPDVTVLLAIGGLILAIAVAETTSTYFTGLWLQSAGERIAHQLRVAVYDHLQRLSLAYHQRTPKGDLLTRVTEDVNDMGELFSDTLGEMLQSALLAFGMTVVLLVIDPVLALLSLVTSPLLILISFVFRRKVRERARRQRRHEGDLASIANEALSAMTVVKAFGAEDREAERVRTRSEQRQQLGVEVARLQARFDGSVGVLRALATAIVTVVGVIRVSNGDMSVGELIIFVSYTRKASSPMRSFAREAAKLTAALARADRIAEVLTEDDVLEDRPHAYRGGRATGEIELQDVSFRYGNERPALEHVTVRIPAGQRLALTGPSGAGKSTLAALVARFYDPTDGRVLIDGRDARDCAQQWLRDQVAVVLQDTVLFTGTVKANIAYGTEASDTEVIEAAKAAAAHDFIEQLPDGYDTELGPQGTGLSGGQRQRLGIARTLLRDPPIIILDEPTTALDQDAENQVLEGLDRLMRGRTCILITHSARLAATADLILELDHGRITEEVPHG</sequence>
<evidence type="ECO:0000259" key="9">
    <source>
        <dbReference type="PROSITE" id="PS50929"/>
    </source>
</evidence>
<evidence type="ECO:0000313" key="10">
    <source>
        <dbReference type="EMBL" id="MDA0140481.1"/>
    </source>
</evidence>
<keyword evidence="11" id="KW-1185">Reference proteome</keyword>
<evidence type="ECO:0000256" key="7">
    <source>
        <dbReference type="SAM" id="Phobius"/>
    </source>
</evidence>
<dbReference type="EMBL" id="JAPCID010000040">
    <property type="protein sequence ID" value="MDA0140481.1"/>
    <property type="molecule type" value="Genomic_DNA"/>
</dbReference>
<evidence type="ECO:0000256" key="4">
    <source>
        <dbReference type="ARBA" id="ARBA00022840"/>
    </source>
</evidence>
<evidence type="ECO:0000256" key="6">
    <source>
        <dbReference type="ARBA" id="ARBA00023136"/>
    </source>
</evidence>
<evidence type="ECO:0000256" key="3">
    <source>
        <dbReference type="ARBA" id="ARBA00022741"/>
    </source>
</evidence>
<dbReference type="Pfam" id="PF00005">
    <property type="entry name" value="ABC_tran"/>
    <property type="match status" value="1"/>
</dbReference>
<accession>A0ABT4RQB5</accession>
<dbReference type="Proteomes" id="UP001147700">
    <property type="component" value="Unassembled WGS sequence"/>
</dbReference>
<proteinExistence type="predicted"/>
<dbReference type="InterPro" id="IPR036640">
    <property type="entry name" value="ABC1_TM_sf"/>
</dbReference>
<feature type="domain" description="ABC transmembrane type-1" evidence="9">
    <location>
        <begin position="20"/>
        <end position="308"/>
    </location>
</feature>
<dbReference type="PANTHER" id="PTHR24221:SF654">
    <property type="entry name" value="ATP-BINDING CASSETTE SUB-FAMILY B MEMBER 6"/>
    <property type="match status" value="1"/>
</dbReference>
<dbReference type="InterPro" id="IPR003593">
    <property type="entry name" value="AAA+_ATPase"/>
</dbReference>
<gene>
    <name evidence="10" type="ORF">OJ962_23490</name>
</gene>
<dbReference type="InterPro" id="IPR017871">
    <property type="entry name" value="ABC_transporter-like_CS"/>
</dbReference>
<dbReference type="PROSITE" id="PS50929">
    <property type="entry name" value="ABC_TM1F"/>
    <property type="match status" value="1"/>
</dbReference>
<dbReference type="Gene3D" id="3.40.50.300">
    <property type="entry name" value="P-loop containing nucleotide triphosphate hydrolases"/>
    <property type="match status" value="1"/>
</dbReference>
<feature type="transmembrane region" description="Helical" evidence="7">
    <location>
        <begin position="150"/>
        <end position="183"/>
    </location>
</feature>
<comment type="subcellular location">
    <subcellularLocation>
        <location evidence="1">Cell membrane</location>
        <topology evidence="1">Multi-pass membrane protein</topology>
    </subcellularLocation>
</comment>
<keyword evidence="3" id="KW-0547">Nucleotide-binding</keyword>
<evidence type="ECO:0000259" key="8">
    <source>
        <dbReference type="PROSITE" id="PS50893"/>
    </source>
</evidence>
<organism evidence="10 11">
    <name type="scientific">Solirubrobacter deserti</name>
    <dbReference type="NCBI Taxonomy" id="2282478"/>
    <lineage>
        <taxon>Bacteria</taxon>
        <taxon>Bacillati</taxon>
        <taxon>Actinomycetota</taxon>
        <taxon>Thermoleophilia</taxon>
        <taxon>Solirubrobacterales</taxon>
        <taxon>Solirubrobacteraceae</taxon>
        <taxon>Solirubrobacter</taxon>
    </lineage>
</organism>
<protein>
    <submittedName>
        <fullName evidence="10">ABC transporter ATP-binding protein/permease</fullName>
    </submittedName>
</protein>
<reference evidence="10" key="1">
    <citation type="submission" date="2022-10" db="EMBL/GenBank/DDBJ databases">
        <title>The WGS of Solirubrobacter sp. CPCC 204708.</title>
        <authorList>
            <person name="Jiang Z."/>
        </authorList>
    </citation>
    <scope>NUCLEOTIDE SEQUENCE</scope>
    <source>
        <strain evidence="10">CPCC 204708</strain>
    </source>
</reference>
<keyword evidence="4 10" id="KW-0067">ATP-binding</keyword>
<dbReference type="SUPFAM" id="SSF90123">
    <property type="entry name" value="ABC transporter transmembrane region"/>
    <property type="match status" value="1"/>
</dbReference>
<dbReference type="SMART" id="SM00382">
    <property type="entry name" value="AAA"/>
    <property type="match status" value="1"/>
</dbReference>
<dbReference type="Pfam" id="PF00664">
    <property type="entry name" value="ABC_membrane"/>
    <property type="match status" value="1"/>
</dbReference>
<dbReference type="GO" id="GO:0005524">
    <property type="term" value="F:ATP binding"/>
    <property type="evidence" value="ECO:0007669"/>
    <property type="project" value="UniProtKB-KW"/>
</dbReference>
<evidence type="ECO:0000256" key="5">
    <source>
        <dbReference type="ARBA" id="ARBA00022989"/>
    </source>
</evidence>
<name>A0ABT4RQB5_9ACTN</name>
<dbReference type="InterPro" id="IPR039421">
    <property type="entry name" value="Type_1_exporter"/>
</dbReference>
<dbReference type="PANTHER" id="PTHR24221">
    <property type="entry name" value="ATP-BINDING CASSETTE SUB-FAMILY B"/>
    <property type="match status" value="1"/>
</dbReference>
<feature type="transmembrane region" description="Helical" evidence="7">
    <location>
        <begin position="55"/>
        <end position="75"/>
    </location>
</feature>
<dbReference type="RefSeq" id="WP_202957538.1">
    <property type="nucleotide sequence ID" value="NZ_JAPCID010000040.1"/>
</dbReference>
<dbReference type="PROSITE" id="PS00211">
    <property type="entry name" value="ABC_TRANSPORTER_1"/>
    <property type="match status" value="1"/>
</dbReference>
<comment type="caution">
    <text evidence="10">The sequence shown here is derived from an EMBL/GenBank/DDBJ whole genome shotgun (WGS) entry which is preliminary data.</text>
</comment>
<dbReference type="SUPFAM" id="SSF52540">
    <property type="entry name" value="P-loop containing nucleoside triphosphate hydrolases"/>
    <property type="match status" value="1"/>
</dbReference>
<evidence type="ECO:0000256" key="2">
    <source>
        <dbReference type="ARBA" id="ARBA00022692"/>
    </source>
</evidence>
<keyword evidence="5 7" id="KW-1133">Transmembrane helix</keyword>
<dbReference type="PROSITE" id="PS50893">
    <property type="entry name" value="ABC_TRANSPORTER_2"/>
    <property type="match status" value="1"/>
</dbReference>
<keyword evidence="2 7" id="KW-0812">Transmembrane</keyword>
<evidence type="ECO:0000256" key="1">
    <source>
        <dbReference type="ARBA" id="ARBA00004651"/>
    </source>
</evidence>
<keyword evidence="6 7" id="KW-0472">Membrane</keyword>
<feature type="domain" description="ABC transporter" evidence="8">
    <location>
        <begin position="342"/>
        <end position="557"/>
    </location>
</feature>
<dbReference type="InterPro" id="IPR027417">
    <property type="entry name" value="P-loop_NTPase"/>
</dbReference>
<dbReference type="InterPro" id="IPR011527">
    <property type="entry name" value="ABC1_TM_dom"/>
</dbReference>
<evidence type="ECO:0000313" key="11">
    <source>
        <dbReference type="Proteomes" id="UP001147700"/>
    </source>
</evidence>
<dbReference type="Gene3D" id="1.20.1560.10">
    <property type="entry name" value="ABC transporter type 1, transmembrane domain"/>
    <property type="match status" value="1"/>
</dbReference>
<dbReference type="InterPro" id="IPR003439">
    <property type="entry name" value="ABC_transporter-like_ATP-bd"/>
</dbReference>